<comment type="caution">
    <text evidence="2">The sequence shown here is derived from an EMBL/GenBank/DDBJ whole genome shotgun (WGS) entry which is preliminary data.</text>
</comment>
<name>A0AAN7JL89_9MYRT</name>
<evidence type="ECO:0008006" key="4">
    <source>
        <dbReference type="Google" id="ProtNLM"/>
    </source>
</evidence>
<gene>
    <name evidence="2" type="ORF">SAY87_026708</name>
</gene>
<dbReference type="Proteomes" id="UP001345219">
    <property type="component" value="Chromosome 21"/>
</dbReference>
<dbReference type="EMBL" id="JAXIOK010000018">
    <property type="protein sequence ID" value="KAK4749259.1"/>
    <property type="molecule type" value="Genomic_DNA"/>
</dbReference>
<accession>A0AAN7JL89</accession>
<reference evidence="2 3" key="1">
    <citation type="journal article" date="2023" name="Hortic Res">
        <title>Pangenome of water caltrop reveals structural variations and asymmetric subgenome divergence after allopolyploidization.</title>
        <authorList>
            <person name="Zhang X."/>
            <person name="Chen Y."/>
            <person name="Wang L."/>
            <person name="Yuan Y."/>
            <person name="Fang M."/>
            <person name="Shi L."/>
            <person name="Lu R."/>
            <person name="Comes H.P."/>
            <person name="Ma Y."/>
            <person name="Chen Y."/>
            <person name="Huang G."/>
            <person name="Zhou Y."/>
            <person name="Zheng Z."/>
            <person name="Qiu Y."/>
        </authorList>
    </citation>
    <scope>NUCLEOTIDE SEQUENCE [LARGE SCALE GENOMIC DNA]</scope>
    <source>
        <tissue evidence="2">Roots</tissue>
    </source>
</reference>
<organism evidence="2 3">
    <name type="scientific">Trapa incisa</name>
    <dbReference type="NCBI Taxonomy" id="236973"/>
    <lineage>
        <taxon>Eukaryota</taxon>
        <taxon>Viridiplantae</taxon>
        <taxon>Streptophyta</taxon>
        <taxon>Embryophyta</taxon>
        <taxon>Tracheophyta</taxon>
        <taxon>Spermatophyta</taxon>
        <taxon>Magnoliopsida</taxon>
        <taxon>eudicotyledons</taxon>
        <taxon>Gunneridae</taxon>
        <taxon>Pentapetalae</taxon>
        <taxon>rosids</taxon>
        <taxon>malvids</taxon>
        <taxon>Myrtales</taxon>
        <taxon>Lythraceae</taxon>
        <taxon>Trapa</taxon>
    </lineage>
</organism>
<evidence type="ECO:0000256" key="1">
    <source>
        <dbReference type="ARBA" id="ARBA00004906"/>
    </source>
</evidence>
<evidence type="ECO:0000313" key="3">
    <source>
        <dbReference type="Proteomes" id="UP001345219"/>
    </source>
</evidence>
<dbReference type="InterPro" id="IPR038920">
    <property type="entry name" value="At3g05675-like"/>
</dbReference>
<keyword evidence="3" id="KW-1185">Reference proteome</keyword>
<evidence type="ECO:0000313" key="2">
    <source>
        <dbReference type="EMBL" id="KAK4749259.1"/>
    </source>
</evidence>
<comment type="pathway">
    <text evidence="1">Protein modification; protein ubiquitination.</text>
</comment>
<protein>
    <recommendedName>
        <fullName evidence="4">BTB/POZ domain-containing protein</fullName>
    </recommendedName>
</protein>
<dbReference type="AlphaFoldDB" id="A0AAN7JL89"/>
<dbReference type="PANTHER" id="PTHR31060:SF30">
    <property type="entry name" value="OS07G0668800 PROTEIN"/>
    <property type="match status" value="1"/>
</dbReference>
<dbReference type="Gene3D" id="3.30.710.10">
    <property type="entry name" value="Potassium Channel Kv1.1, Chain A"/>
    <property type="match status" value="1"/>
</dbReference>
<proteinExistence type="predicted"/>
<sequence length="486" mass="54943">MLKMETPVCCFTPLISMFLTNILLSSWTLVVSRFTFFHEFSFFLQVNETKTSFCFGDRSSSDVIVRLRTENGRDEWLYCHSNILIQKSKYFSDRLLENRPTCQILDSRNCVEVSCPETCFDCHVSVLRLFYVSIENMSGDAWHNVMNALGILRVAVELDCPEIVSACVNYLEAVPWEENEEEEILSTIPGMGTQALAILSRLEPVDHSVVATIFISGIRFATSSLPPNMSDLKTSTQEQLEYMLSEDDDEPLLVATEEVRLEVRECMKRLIDRLNAFLESLLCEAQESLELFQSHLSDLSWACQILTKLEIMRELVVSWTEVSDKVVKVVQLAAGESNEVVIMTKLKAIEVASKVLETISYGSVILPTSKRLHMVKIWLPFVRAARPLIDDFTSKSNHEGEGEGEGEGEVSGELKIDAEMWQSLESTFVSIILALPSADQAEILNGWLVDDHPRYPDLTEAFDVWCYRTKVAKRRLAGPCGKEGQS</sequence>
<dbReference type="InterPro" id="IPR011333">
    <property type="entry name" value="SKP1/BTB/POZ_sf"/>
</dbReference>
<dbReference type="SUPFAM" id="SSF54695">
    <property type="entry name" value="POZ domain"/>
    <property type="match status" value="1"/>
</dbReference>
<dbReference type="PANTHER" id="PTHR31060">
    <property type="entry name" value="OSJNBA0011J08.25 PROTEIN-RELATED"/>
    <property type="match status" value="1"/>
</dbReference>